<evidence type="ECO:0000259" key="2">
    <source>
        <dbReference type="Pfam" id="PF01206"/>
    </source>
</evidence>
<organism evidence="3 4">
    <name type="scientific">Desulfonatronum thiosulfatophilum</name>
    <dbReference type="NCBI Taxonomy" id="617002"/>
    <lineage>
        <taxon>Bacteria</taxon>
        <taxon>Pseudomonadati</taxon>
        <taxon>Thermodesulfobacteriota</taxon>
        <taxon>Desulfovibrionia</taxon>
        <taxon>Desulfovibrionales</taxon>
        <taxon>Desulfonatronaceae</taxon>
        <taxon>Desulfonatronum</taxon>
    </lineage>
</organism>
<dbReference type="NCBIfam" id="TIGR03527">
    <property type="entry name" value="selenium_YedF"/>
    <property type="match status" value="1"/>
</dbReference>
<dbReference type="OrthoDB" id="9801500at2"/>
<dbReference type="InterPro" id="IPR019870">
    <property type="entry name" value="Se_metab_YedF"/>
</dbReference>
<dbReference type="SUPFAM" id="SSF64307">
    <property type="entry name" value="SirA-like"/>
    <property type="match status" value="1"/>
</dbReference>
<gene>
    <name evidence="3" type="ORF">SAMN05660653_00961</name>
</gene>
<feature type="domain" description="UPF0033" evidence="2">
    <location>
        <begin position="5"/>
        <end position="68"/>
    </location>
</feature>
<keyword evidence="4" id="KW-1185">Reference proteome</keyword>
<proteinExistence type="inferred from homology"/>
<comment type="similarity">
    <text evidence="1">Belongs to the sulfur carrier protein TusA family.</text>
</comment>
<dbReference type="InterPro" id="IPR001455">
    <property type="entry name" value="TusA-like"/>
</dbReference>
<dbReference type="AlphaFoldDB" id="A0A1G6BI75"/>
<dbReference type="PANTHER" id="PTHR33279:SF6">
    <property type="entry name" value="SULFUR CARRIER PROTEIN YEDF-RELATED"/>
    <property type="match status" value="1"/>
</dbReference>
<dbReference type="Gene3D" id="3.30.110.40">
    <property type="entry name" value="TusA-like domain"/>
    <property type="match status" value="1"/>
</dbReference>
<dbReference type="Pfam" id="PF01206">
    <property type="entry name" value="TusA"/>
    <property type="match status" value="1"/>
</dbReference>
<evidence type="ECO:0000313" key="4">
    <source>
        <dbReference type="Proteomes" id="UP000198771"/>
    </source>
</evidence>
<protein>
    <submittedName>
        <fullName evidence="3">Selenium metabolism protein YedF</fullName>
    </submittedName>
</protein>
<accession>A0A1G6BI75</accession>
<dbReference type="CDD" id="cd03421">
    <property type="entry name" value="SirA_like_N"/>
    <property type="match status" value="1"/>
</dbReference>
<dbReference type="PANTHER" id="PTHR33279">
    <property type="entry name" value="SULFUR CARRIER PROTEIN YEDF-RELATED"/>
    <property type="match status" value="1"/>
</dbReference>
<reference evidence="3 4" key="1">
    <citation type="submission" date="2016-10" db="EMBL/GenBank/DDBJ databases">
        <authorList>
            <person name="de Groot N.N."/>
        </authorList>
    </citation>
    <scope>NUCLEOTIDE SEQUENCE [LARGE SCALE GENOMIC DNA]</scope>
    <source>
        <strain evidence="3 4">ASO4-2</strain>
    </source>
</reference>
<dbReference type="EMBL" id="FMXO01000005">
    <property type="protein sequence ID" value="SDB20297.1"/>
    <property type="molecule type" value="Genomic_DNA"/>
</dbReference>
<dbReference type="STRING" id="617002.SAMN05660653_00961"/>
<dbReference type="InterPro" id="IPR036868">
    <property type="entry name" value="TusA-like_sf"/>
</dbReference>
<sequence>MHQKDLDCRGLPCPQPVVQCKHSIDQDKPDEISILVDNEAARQNVTRFLKSQGYHVDDQKEAESTWLIKGSFEEGSLITRDAEQTEATSQPATEIRTLVFLSAPGIGEGDPALGEKLMVNFLATLPEMGSQLWRMILVNGAVQLAAKDHPCLESLQKLEALGVSILVCGTCLTHFGLMEKKAVGQTTNMLDVVTSLQMAGKVIRP</sequence>
<dbReference type="RefSeq" id="WP_092117953.1">
    <property type="nucleotide sequence ID" value="NZ_FMXO01000005.1"/>
</dbReference>
<dbReference type="SUPFAM" id="SSF75169">
    <property type="entry name" value="DsrEFH-like"/>
    <property type="match status" value="1"/>
</dbReference>
<evidence type="ECO:0000313" key="3">
    <source>
        <dbReference type="EMBL" id="SDB20297.1"/>
    </source>
</evidence>
<name>A0A1G6BI75_9BACT</name>
<dbReference type="Proteomes" id="UP000198771">
    <property type="component" value="Unassembled WGS sequence"/>
</dbReference>
<evidence type="ECO:0000256" key="1">
    <source>
        <dbReference type="ARBA" id="ARBA00008984"/>
    </source>
</evidence>
<dbReference type="InterPro" id="IPR027396">
    <property type="entry name" value="DsrEFH-like"/>
</dbReference>